<protein>
    <recommendedName>
        <fullName evidence="3">Helicase ATP-binding domain-containing protein</fullName>
    </recommendedName>
</protein>
<sequence length="170" mass="19703">MIDRPVYSDRVSVTMGQSLSQCMKNQQSCILGDEMGLGKTCRYLKMNGPFIRRLRTVRDANIRSDLRDKERRAKLHIELKNDQHFHALLTTYEMCLKDKILVVDEAHWLKNQESLLHQTLREFTVGFRVLLTGTPIQNNLQEVFSLLTFIQPSLFLPEAVEDFVSAYADV</sequence>
<dbReference type="GO" id="GO:0003678">
    <property type="term" value="F:DNA helicase activity"/>
    <property type="evidence" value="ECO:0007669"/>
    <property type="project" value="InterPro"/>
</dbReference>
<dbReference type="SUPFAM" id="SSF52540">
    <property type="entry name" value="P-loop containing nucleoside triphosphate hydrolases"/>
    <property type="match status" value="1"/>
</dbReference>
<dbReference type="GO" id="GO:0006281">
    <property type="term" value="P:DNA repair"/>
    <property type="evidence" value="ECO:0007669"/>
    <property type="project" value="InterPro"/>
</dbReference>
<dbReference type="SMART" id="SM00487">
    <property type="entry name" value="DEXDc"/>
    <property type="match status" value="1"/>
</dbReference>
<organism evidence="4 5">
    <name type="scientific">Cyprinus carpio</name>
    <name type="common">Common carp</name>
    <dbReference type="NCBI Taxonomy" id="7962"/>
    <lineage>
        <taxon>Eukaryota</taxon>
        <taxon>Metazoa</taxon>
        <taxon>Chordata</taxon>
        <taxon>Craniata</taxon>
        <taxon>Vertebrata</taxon>
        <taxon>Euteleostomi</taxon>
        <taxon>Actinopterygii</taxon>
        <taxon>Neopterygii</taxon>
        <taxon>Teleostei</taxon>
        <taxon>Ostariophysi</taxon>
        <taxon>Cypriniformes</taxon>
        <taxon>Cyprinidae</taxon>
        <taxon>Cyprininae</taxon>
        <taxon>Cyprinus</taxon>
    </lineage>
</organism>
<feature type="domain" description="Helicase ATP-binding" evidence="3">
    <location>
        <begin position="20"/>
        <end position="153"/>
    </location>
</feature>
<dbReference type="InterPro" id="IPR031053">
    <property type="entry name" value="ALC1"/>
</dbReference>
<dbReference type="Ensembl" id="ENSCCRT00020081797.1">
    <property type="protein sequence ID" value="ENSCCRP00020074551.1"/>
    <property type="gene ID" value="ENSCCRG00020034779.1"/>
</dbReference>
<dbReference type="AlphaFoldDB" id="A0A8C2PPW0"/>
<evidence type="ECO:0000313" key="5">
    <source>
        <dbReference type="Proteomes" id="UP000694701"/>
    </source>
</evidence>
<evidence type="ECO:0000256" key="2">
    <source>
        <dbReference type="ARBA" id="ARBA00022840"/>
    </source>
</evidence>
<dbReference type="GO" id="GO:0005524">
    <property type="term" value="F:ATP binding"/>
    <property type="evidence" value="ECO:0007669"/>
    <property type="project" value="UniProtKB-KW"/>
</dbReference>
<dbReference type="GO" id="GO:0006338">
    <property type="term" value="P:chromatin remodeling"/>
    <property type="evidence" value="ECO:0007669"/>
    <property type="project" value="InterPro"/>
</dbReference>
<dbReference type="Gene3D" id="3.40.50.10810">
    <property type="entry name" value="Tandem AAA-ATPase domain"/>
    <property type="match status" value="1"/>
</dbReference>
<dbReference type="Proteomes" id="UP000694701">
    <property type="component" value="Unplaced"/>
</dbReference>
<reference evidence="4" key="1">
    <citation type="submission" date="2025-08" db="UniProtKB">
        <authorList>
            <consortium name="Ensembl"/>
        </authorList>
    </citation>
    <scope>IDENTIFICATION</scope>
</reference>
<dbReference type="PANTHER" id="PTHR47157">
    <property type="entry name" value="CHROMODOMAIN-HELICASE-DNA-BINDING PROTEIN 1-LIKE"/>
    <property type="match status" value="1"/>
</dbReference>
<dbReference type="InterPro" id="IPR000330">
    <property type="entry name" value="SNF2_N"/>
</dbReference>
<dbReference type="PROSITE" id="PS51192">
    <property type="entry name" value="HELICASE_ATP_BIND_1"/>
    <property type="match status" value="1"/>
</dbReference>
<dbReference type="InterPro" id="IPR027417">
    <property type="entry name" value="P-loop_NTPase"/>
</dbReference>
<evidence type="ECO:0000313" key="4">
    <source>
        <dbReference type="Ensembl" id="ENSCCRP00020074551.1"/>
    </source>
</evidence>
<dbReference type="GO" id="GO:0005634">
    <property type="term" value="C:nucleus"/>
    <property type="evidence" value="ECO:0007669"/>
    <property type="project" value="TreeGrafter"/>
</dbReference>
<proteinExistence type="predicted"/>
<dbReference type="Pfam" id="PF00176">
    <property type="entry name" value="SNF2-rel_dom"/>
    <property type="match status" value="1"/>
</dbReference>
<name>A0A8C2PPW0_CYPCA</name>
<evidence type="ECO:0000259" key="3">
    <source>
        <dbReference type="PROSITE" id="PS51192"/>
    </source>
</evidence>
<keyword evidence="2" id="KW-0067">ATP-binding</keyword>
<accession>A0A8C2PPW0</accession>
<dbReference type="InterPro" id="IPR014001">
    <property type="entry name" value="Helicase_ATP-bd"/>
</dbReference>
<keyword evidence="1" id="KW-0547">Nucleotide-binding</keyword>
<dbReference type="InterPro" id="IPR038718">
    <property type="entry name" value="SNF2-like_sf"/>
</dbReference>
<evidence type="ECO:0000256" key="1">
    <source>
        <dbReference type="ARBA" id="ARBA00022741"/>
    </source>
</evidence>
<dbReference type="PANTHER" id="PTHR47157:SF1">
    <property type="entry name" value="CHROMODOMAIN-HELICASE-DNA-BINDING PROTEIN 1-LIKE"/>
    <property type="match status" value="1"/>
</dbReference>